<feature type="compositionally biased region" description="Low complexity" evidence="5">
    <location>
        <begin position="12"/>
        <end position="25"/>
    </location>
</feature>
<protein>
    <recommendedName>
        <fullName evidence="6">RWP-RK domain-containing protein</fullName>
    </recommendedName>
</protein>
<sequence length="318" mass="34902">MTSTSTPEGPRHQQQQPQHPGSAAAPPVPPPPVSNSRIPLNEISKLYHLPIAEAASILGVCTSVLKRICREHGVVRWPYRKFIAGKTTDDIKKDAAGEGTNELVDSSNMAKQKIDGSKMLPLTSVAPSLTSQVPNKTSGLTQDPSKLQRGVPMVSHVPQPQVTRFSQDGWSSTFQSSTRHIPTYMDDFKFGFPVNGLSTATVKWWGSGSKESSEKSLKGEAMAEKEEKQEVCNSSNETSRLAMLDNEEDNNVEGAEIKTQPSALLCSTRKNAVEYGCKTLKLGISKGLERYKLSKRQKSVLLEVFKTSLPDQWKESFS</sequence>
<evidence type="ECO:0000256" key="3">
    <source>
        <dbReference type="ARBA" id="ARBA00023163"/>
    </source>
</evidence>
<organism evidence="7 8">
    <name type="scientific">Dioscorea zingiberensis</name>
    <dbReference type="NCBI Taxonomy" id="325984"/>
    <lineage>
        <taxon>Eukaryota</taxon>
        <taxon>Viridiplantae</taxon>
        <taxon>Streptophyta</taxon>
        <taxon>Embryophyta</taxon>
        <taxon>Tracheophyta</taxon>
        <taxon>Spermatophyta</taxon>
        <taxon>Magnoliopsida</taxon>
        <taxon>Liliopsida</taxon>
        <taxon>Dioscoreales</taxon>
        <taxon>Dioscoreaceae</taxon>
        <taxon>Dioscorea</taxon>
    </lineage>
</organism>
<reference evidence="7" key="2">
    <citation type="journal article" date="2022" name="Hortic Res">
        <title>The genome of Dioscorea zingiberensis sheds light on the biosynthesis, origin and evolution of the medicinally important diosgenin saponins.</title>
        <authorList>
            <person name="Li Y."/>
            <person name="Tan C."/>
            <person name="Li Z."/>
            <person name="Guo J."/>
            <person name="Li S."/>
            <person name="Chen X."/>
            <person name="Wang C."/>
            <person name="Dai X."/>
            <person name="Yang H."/>
            <person name="Song W."/>
            <person name="Hou L."/>
            <person name="Xu J."/>
            <person name="Tong Z."/>
            <person name="Xu A."/>
            <person name="Yuan X."/>
            <person name="Wang W."/>
            <person name="Yang Q."/>
            <person name="Chen L."/>
            <person name="Sun Z."/>
            <person name="Wang K."/>
            <person name="Pan B."/>
            <person name="Chen J."/>
            <person name="Bao Y."/>
            <person name="Liu F."/>
            <person name="Qi X."/>
            <person name="Gang D.R."/>
            <person name="Wen J."/>
            <person name="Li J."/>
        </authorList>
    </citation>
    <scope>NUCLEOTIDE SEQUENCE</scope>
    <source>
        <strain evidence="7">Dzin_1.0</strain>
    </source>
</reference>
<accession>A0A9D5HUM7</accession>
<dbReference type="PROSITE" id="PS51519">
    <property type="entry name" value="RWP_RK"/>
    <property type="match status" value="1"/>
</dbReference>
<evidence type="ECO:0000313" key="7">
    <source>
        <dbReference type="EMBL" id="KAJ0989223.1"/>
    </source>
</evidence>
<keyword evidence="3" id="KW-0804">Transcription</keyword>
<dbReference type="AlphaFoldDB" id="A0A9D5HUM7"/>
<proteinExistence type="predicted"/>
<evidence type="ECO:0000256" key="5">
    <source>
        <dbReference type="SAM" id="MobiDB-lite"/>
    </source>
</evidence>
<name>A0A9D5HUM7_9LILI</name>
<dbReference type="GO" id="GO:0003677">
    <property type="term" value="F:DNA binding"/>
    <property type="evidence" value="ECO:0007669"/>
    <property type="project" value="UniProtKB-KW"/>
</dbReference>
<dbReference type="Pfam" id="PF02042">
    <property type="entry name" value="RWP-RK"/>
    <property type="match status" value="1"/>
</dbReference>
<keyword evidence="2" id="KW-0238">DNA-binding</keyword>
<comment type="caution">
    <text evidence="7">The sequence shown here is derived from an EMBL/GenBank/DDBJ whole genome shotgun (WGS) entry which is preliminary data.</text>
</comment>
<evidence type="ECO:0000256" key="2">
    <source>
        <dbReference type="ARBA" id="ARBA00023125"/>
    </source>
</evidence>
<evidence type="ECO:0000256" key="1">
    <source>
        <dbReference type="ARBA" id="ARBA00023015"/>
    </source>
</evidence>
<dbReference type="PANTHER" id="PTHR48460">
    <property type="entry name" value="RWP-RK DOMAIN-CONTAINING PROTEIN"/>
    <property type="match status" value="1"/>
</dbReference>
<evidence type="ECO:0000256" key="4">
    <source>
        <dbReference type="ARBA" id="ARBA00023242"/>
    </source>
</evidence>
<dbReference type="EMBL" id="JAGGNH010000001">
    <property type="protein sequence ID" value="KAJ0989223.1"/>
    <property type="molecule type" value="Genomic_DNA"/>
</dbReference>
<evidence type="ECO:0000313" key="8">
    <source>
        <dbReference type="Proteomes" id="UP001085076"/>
    </source>
</evidence>
<feature type="region of interest" description="Disordered" evidence="5">
    <location>
        <begin position="1"/>
        <end position="36"/>
    </location>
</feature>
<dbReference type="InterPro" id="IPR003035">
    <property type="entry name" value="RWP-RK_dom"/>
</dbReference>
<keyword evidence="8" id="KW-1185">Reference proteome</keyword>
<dbReference type="PANTHER" id="PTHR48460:SF1">
    <property type="entry name" value="RWP-RK DOMAIN-CONTAINING PROTEIN"/>
    <property type="match status" value="1"/>
</dbReference>
<keyword evidence="1" id="KW-0805">Transcription regulation</keyword>
<reference evidence="7" key="1">
    <citation type="submission" date="2021-03" db="EMBL/GenBank/DDBJ databases">
        <authorList>
            <person name="Li Z."/>
            <person name="Yang C."/>
        </authorList>
    </citation>
    <scope>NUCLEOTIDE SEQUENCE</scope>
    <source>
        <strain evidence="7">Dzin_1.0</strain>
        <tissue evidence="7">Leaf</tissue>
    </source>
</reference>
<dbReference type="OrthoDB" id="6270329at2759"/>
<keyword evidence="4" id="KW-0539">Nucleus</keyword>
<gene>
    <name evidence="7" type="ORF">J5N97_007579</name>
</gene>
<feature type="domain" description="RWP-RK" evidence="6">
    <location>
        <begin position="20"/>
        <end position="105"/>
    </location>
</feature>
<dbReference type="Proteomes" id="UP001085076">
    <property type="component" value="Miscellaneous, Linkage group lg01"/>
</dbReference>
<evidence type="ECO:0000259" key="6">
    <source>
        <dbReference type="PROSITE" id="PS51519"/>
    </source>
</evidence>